<reference evidence="4 5" key="1">
    <citation type="journal article" date="2019" name="Extremophiles">
        <title>Biogeography of thermophiles and predominance of Thermus scotoductus in domestic water heaters.</title>
        <authorList>
            <person name="Wilpiszeski R.L."/>
            <person name="Zhang Z."/>
            <person name="House C.H."/>
        </authorList>
    </citation>
    <scope>NUCLEOTIDE SEQUENCE [LARGE SCALE GENOMIC DNA]</scope>
    <source>
        <strain evidence="3 4">14_S14</strain>
        <strain evidence="2 6">16_S16</strain>
        <strain evidence="1 5">28_S28</strain>
    </source>
</reference>
<dbReference type="EMBL" id="PEMH01000117">
    <property type="protein sequence ID" value="RTI01146.1"/>
    <property type="molecule type" value="Genomic_DNA"/>
</dbReference>
<organism evidence="1 5">
    <name type="scientific">Thermus scotoductus</name>
    <dbReference type="NCBI Taxonomy" id="37636"/>
    <lineage>
        <taxon>Bacteria</taxon>
        <taxon>Thermotogati</taxon>
        <taxon>Deinococcota</taxon>
        <taxon>Deinococci</taxon>
        <taxon>Thermales</taxon>
        <taxon>Thermaceae</taxon>
        <taxon>Thermus</taxon>
    </lineage>
</organism>
<accession>A0A430RIP2</accession>
<evidence type="ECO:0000313" key="3">
    <source>
        <dbReference type="EMBL" id="RTI16379.1"/>
    </source>
</evidence>
<dbReference type="AlphaFoldDB" id="A0A430RIP2"/>
<dbReference type="Proteomes" id="UP000288347">
    <property type="component" value="Unassembled WGS sequence"/>
</dbReference>
<proteinExistence type="predicted"/>
<dbReference type="EMBL" id="PELV01000414">
    <property type="protein sequence ID" value="RTH14212.1"/>
    <property type="molecule type" value="Genomic_DNA"/>
</dbReference>
<protein>
    <submittedName>
        <fullName evidence="1">Uncharacterized protein</fullName>
    </submittedName>
</protein>
<evidence type="ECO:0000313" key="5">
    <source>
        <dbReference type="Proteomes" id="UP000287439"/>
    </source>
</evidence>
<evidence type="ECO:0000313" key="2">
    <source>
        <dbReference type="EMBL" id="RTI01146.1"/>
    </source>
</evidence>
<name>A0A430RIP2_THESC</name>
<dbReference type="EMBL" id="PEMJ01000086">
    <property type="protein sequence ID" value="RTI16379.1"/>
    <property type="molecule type" value="Genomic_DNA"/>
</dbReference>
<evidence type="ECO:0000313" key="4">
    <source>
        <dbReference type="Proteomes" id="UP000287155"/>
    </source>
</evidence>
<gene>
    <name evidence="3" type="ORF">CSW27_03795</name>
    <name evidence="2" type="ORF">CSW29_04745</name>
    <name evidence="1" type="ORF">CSW41_12660</name>
</gene>
<dbReference type="Proteomes" id="UP000287439">
    <property type="component" value="Unassembled WGS sequence"/>
</dbReference>
<comment type="caution">
    <text evidence="1">The sequence shown here is derived from an EMBL/GenBank/DDBJ whole genome shotgun (WGS) entry which is preliminary data.</text>
</comment>
<evidence type="ECO:0000313" key="6">
    <source>
        <dbReference type="Proteomes" id="UP000288347"/>
    </source>
</evidence>
<dbReference type="Proteomes" id="UP000287155">
    <property type="component" value="Unassembled WGS sequence"/>
</dbReference>
<evidence type="ECO:0000313" key="1">
    <source>
        <dbReference type="EMBL" id="RTH14212.1"/>
    </source>
</evidence>
<sequence length="178" mass="20495">MSVGDQIKTRNGWVEVRDDFGLVMRLGPNSELSYVLDPQGGNIAHPSEQPSLIFFGEVYKFRYYVRPLEIVACGKYRTSCWYCPSSMYARNLDDNRDAFYALAGSVPIWEWDEVGESFVIVEVPEGHKAILRHDSKKPMRKRYVVEEVYPISPEDWAYIASNFANPGRWAKEVVVVDF</sequence>